<evidence type="ECO:0000313" key="3">
    <source>
        <dbReference type="Proteomes" id="UP000031575"/>
    </source>
</evidence>
<dbReference type="InterPro" id="IPR052974">
    <property type="entry name" value="GH79_Enzymes"/>
</dbReference>
<dbReference type="AlphaFoldDB" id="A0A0C2IN15"/>
<protein>
    <recommendedName>
        <fullName evidence="1">Beta-glucuronidase C-terminal domain-containing protein</fullName>
    </recommendedName>
</protein>
<dbReference type="GeneID" id="63681553"/>
<dbReference type="VEuPathDB" id="FungiDB:SPBR_08394"/>
<sequence length="503" mass="53499">MRLDKLAARAGATTVTLPHTQPHGLFTVNPSFPGVSFELNTFSLYCQTSQTDPSANQFSINLISEVAKRTGGRPIVRVGGITGDRVKWNSSQTVPVVPAPSTTQTGDLTIGPSFWALTQLLAPAKVRWMPSISYTEHDYTQANEAAKSILSGIGADNLAAIEIGNEPNFYSGGDPPAATAQEFADRFQAIAANITKAAGLPPSVGFAGPDVGSETNGYIPWDAADIFANTSFDDTNNLAYATDHWYRCLSGSCTLPDLLSHASTVADTAKHIKPMNAFFQSYKGGRVPFYLDEINVQTGGTSNASFSASFATALYGTDFMMHLMSLGVAAVNWEQVYGSVQNVWQPSDYGSTPAQTKNTYYAILVAAEFIGTGGRTKVAELAPGNNDGTTFSSYVAYEHNIANRVALCNLNYWDLSVGTPRPEPVVTLDGLSPSVKTVTVKYLNNPGGAGQNSTDTTFGGSQWTFASQGTEVKNVAATTIKVPVKRGSALIPVPYSSVAIVYL</sequence>
<dbReference type="OrthoDB" id="2831684at2759"/>
<proteinExistence type="predicted"/>
<keyword evidence="3" id="KW-1185">Reference proteome</keyword>
<dbReference type="PANTHER" id="PTHR36183">
    <property type="entry name" value="BETA-GLUCURONIDASE"/>
    <property type="match status" value="1"/>
</dbReference>
<dbReference type="InterPro" id="IPR017853">
    <property type="entry name" value="GH"/>
</dbReference>
<dbReference type="HOGENOM" id="CLU_022148_3_0_1"/>
<dbReference type="RefSeq" id="XP_040614392.1">
    <property type="nucleotide sequence ID" value="XM_040766632.1"/>
</dbReference>
<dbReference type="Gene3D" id="3.20.20.80">
    <property type="entry name" value="Glycosidases"/>
    <property type="match status" value="1"/>
</dbReference>
<dbReference type="Pfam" id="PF16862">
    <property type="entry name" value="Glyco_hydro_79C"/>
    <property type="match status" value="1"/>
</dbReference>
<feature type="domain" description="Beta-glucuronidase C-terminal" evidence="1">
    <location>
        <begin position="394"/>
        <end position="500"/>
    </location>
</feature>
<accession>A0A0C2IN15</accession>
<dbReference type="Proteomes" id="UP000031575">
    <property type="component" value="Unassembled WGS sequence"/>
</dbReference>
<dbReference type="EMBL" id="AWTV01000011">
    <property type="protein sequence ID" value="KIH86382.1"/>
    <property type="molecule type" value="Genomic_DNA"/>
</dbReference>
<gene>
    <name evidence="2" type="ORF">SPBR_08394</name>
</gene>
<comment type="caution">
    <text evidence="2">The sequence shown here is derived from an EMBL/GenBank/DDBJ whole genome shotgun (WGS) entry which is preliminary data.</text>
</comment>
<evidence type="ECO:0000313" key="2">
    <source>
        <dbReference type="EMBL" id="KIH86382.1"/>
    </source>
</evidence>
<organism evidence="2 3">
    <name type="scientific">Sporothrix brasiliensis 5110</name>
    <dbReference type="NCBI Taxonomy" id="1398154"/>
    <lineage>
        <taxon>Eukaryota</taxon>
        <taxon>Fungi</taxon>
        <taxon>Dikarya</taxon>
        <taxon>Ascomycota</taxon>
        <taxon>Pezizomycotina</taxon>
        <taxon>Sordariomycetes</taxon>
        <taxon>Sordariomycetidae</taxon>
        <taxon>Ophiostomatales</taxon>
        <taxon>Ophiostomataceae</taxon>
        <taxon>Sporothrix</taxon>
    </lineage>
</organism>
<dbReference type="PANTHER" id="PTHR36183:SF2">
    <property type="entry name" value="BETA-GLUCURONIDASE C-TERMINAL DOMAIN-CONTAINING PROTEIN"/>
    <property type="match status" value="1"/>
</dbReference>
<evidence type="ECO:0000259" key="1">
    <source>
        <dbReference type="Pfam" id="PF16862"/>
    </source>
</evidence>
<dbReference type="InterPro" id="IPR031728">
    <property type="entry name" value="GlcAase_C"/>
</dbReference>
<name>A0A0C2IN15_9PEZI</name>
<dbReference type="SUPFAM" id="SSF51445">
    <property type="entry name" value="(Trans)glycosidases"/>
    <property type="match status" value="1"/>
</dbReference>
<reference evidence="2 3" key="1">
    <citation type="journal article" date="2014" name="BMC Genomics">
        <title>Comparative genomics of the major fungal agents of human and animal Sporotrichosis: Sporothrix schenckii and Sporothrix brasiliensis.</title>
        <authorList>
            <person name="Teixeira M.M."/>
            <person name="de Almeida L.G."/>
            <person name="Kubitschek-Barreira P."/>
            <person name="Alves F.L."/>
            <person name="Kioshima E.S."/>
            <person name="Abadio A.K."/>
            <person name="Fernandes L."/>
            <person name="Derengowski L.S."/>
            <person name="Ferreira K.S."/>
            <person name="Souza R.C."/>
            <person name="Ruiz J.C."/>
            <person name="de Andrade N.C."/>
            <person name="Paes H.C."/>
            <person name="Nicola A.M."/>
            <person name="Albuquerque P."/>
            <person name="Gerber A.L."/>
            <person name="Martins V.P."/>
            <person name="Peconick L.D."/>
            <person name="Neto A.V."/>
            <person name="Chaucanez C.B."/>
            <person name="Silva P.A."/>
            <person name="Cunha O.L."/>
            <person name="de Oliveira F.F."/>
            <person name="dos Santos T.C."/>
            <person name="Barros A.L."/>
            <person name="Soares M.A."/>
            <person name="de Oliveira L.M."/>
            <person name="Marini M.M."/>
            <person name="Villalobos-Duno H."/>
            <person name="Cunha M.M."/>
            <person name="de Hoog S."/>
            <person name="da Silveira J.F."/>
            <person name="Henrissat B."/>
            <person name="Nino-Vega G.A."/>
            <person name="Cisalpino P.S."/>
            <person name="Mora-Montes H.M."/>
            <person name="Almeida S.R."/>
            <person name="Stajich J.E."/>
            <person name="Lopes-Bezerra L.M."/>
            <person name="Vasconcelos A.T."/>
            <person name="Felipe M.S."/>
        </authorList>
    </citation>
    <scope>NUCLEOTIDE SEQUENCE [LARGE SCALE GENOMIC DNA]</scope>
    <source>
        <strain evidence="2 3">5110</strain>
    </source>
</reference>